<keyword evidence="2" id="KW-1185">Reference proteome</keyword>
<accession>A0A8J3WP07</accession>
<dbReference type="AlphaFoldDB" id="A0A8J3WP07"/>
<sequence length="134" mass="15495">MDDAADPYTLVEEQRLLPDEWPVDLVREVFERRHPREGASGDRLRDVLCEALAERRPCDYALRRETWILLAVPGPVPKRKAPDWRHRAVAPSLPRLAARRKAGTLAYAEGRPQRCRSFWVSTMRSRPKLSLTPK</sequence>
<comment type="caution">
    <text evidence="1">The sequence shown here is derived from an EMBL/GenBank/DDBJ whole genome shotgun (WGS) entry which is preliminary data.</text>
</comment>
<dbReference type="EMBL" id="BOOJ01000041">
    <property type="protein sequence ID" value="GIH94441.1"/>
    <property type="molecule type" value="Genomic_DNA"/>
</dbReference>
<reference evidence="1 2" key="1">
    <citation type="submission" date="2021-01" db="EMBL/GenBank/DDBJ databases">
        <title>Whole genome shotgun sequence of Planobispora siamensis NBRC 107568.</title>
        <authorList>
            <person name="Komaki H."/>
            <person name="Tamura T."/>
        </authorList>
    </citation>
    <scope>NUCLEOTIDE SEQUENCE [LARGE SCALE GENOMIC DNA]</scope>
    <source>
        <strain evidence="1 2">NBRC 107568</strain>
    </source>
</reference>
<proteinExistence type="predicted"/>
<gene>
    <name evidence="1" type="ORF">Psi01_50710</name>
</gene>
<evidence type="ECO:0000313" key="1">
    <source>
        <dbReference type="EMBL" id="GIH94441.1"/>
    </source>
</evidence>
<dbReference type="Proteomes" id="UP000619788">
    <property type="component" value="Unassembled WGS sequence"/>
</dbReference>
<dbReference type="RefSeq" id="WP_204066574.1">
    <property type="nucleotide sequence ID" value="NZ_BOOJ01000041.1"/>
</dbReference>
<name>A0A8J3WP07_9ACTN</name>
<organism evidence="1 2">
    <name type="scientific">Planobispora siamensis</name>
    <dbReference type="NCBI Taxonomy" id="936338"/>
    <lineage>
        <taxon>Bacteria</taxon>
        <taxon>Bacillati</taxon>
        <taxon>Actinomycetota</taxon>
        <taxon>Actinomycetes</taxon>
        <taxon>Streptosporangiales</taxon>
        <taxon>Streptosporangiaceae</taxon>
        <taxon>Planobispora</taxon>
    </lineage>
</organism>
<evidence type="ECO:0000313" key="2">
    <source>
        <dbReference type="Proteomes" id="UP000619788"/>
    </source>
</evidence>
<protein>
    <submittedName>
        <fullName evidence="1">Uncharacterized protein</fullName>
    </submittedName>
</protein>